<dbReference type="InterPro" id="IPR013785">
    <property type="entry name" value="Aldolase_TIM"/>
</dbReference>
<dbReference type="SUPFAM" id="SSF51569">
    <property type="entry name" value="Aldolase"/>
    <property type="match status" value="1"/>
</dbReference>
<evidence type="ECO:0000313" key="4">
    <source>
        <dbReference type="Proteomes" id="UP000291213"/>
    </source>
</evidence>
<evidence type="ECO:0000259" key="2">
    <source>
        <dbReference type="Pfam" id="PF00793"/>
    </source>
</evidence>
<dbReference type="PANTHER" id="PTHR43018">
    <property type="entry name" value="PHOSPHO-2-DEHYDRO-3-DEOXYHEPTONATE ALDOLASE"/>
    <property type="match status" value="1"/>
</dbReference>
<keyword evidence="1" id="KW-0808">Transferase</keyword>
<dbReference type="Proteomes" id="UP000291213">
    <property type="component" value="Unassembled WGS sequence"/>
</dbReference>
<comment type="caution">
    <text evidence="3">The sequence shown here is derived from an EMBL/GenBank/DDBJ whole genome shotgun (WGS) entry which is preliminary data.</text>
</comment>
<dbReference type="GO" id="GO:0016740">
    <property type="term" value="F:transferase activity"/>
    <property type="evidence" value="ECO:0007669"/>
    <property type="project" value="UniProtKB-KW"/>
</dbReference>
<dbReference type="InterPro" id="IPR006268">
    <property type="entry name" value="DAHP_syn_2"/>
</dbReference>
<protein>
    <submittedName>
        <fullName evidence="3">Phospho-2-dehydro-3-deoxyheptonate aldolase</fullName>
    </submittedName>
</protein>
<dbReference type="AlphaFoldDB" id="A0A401HA27"/>
<dbReference type="NCBIfam" id="NF009239">
    <property type="entry name" value="PRK12595.1"/>
    <property type="match status" value="1"/>
</dbReference>
<accession>A0A401HA27</accession>
<reference evidence="3 4" key="1">
    <citation type="submission" date="2017-02" db="EMBL/GenBank/DDBJ databases">
        <title>isolation and characterization of a novel temperate virus Aeropyrum globular virus 1 infecting hyperthermophilic archaeon Aeropyrum.</title>
        <authorList>
            <person name="Yumiya M."/>
            <person name="Yoshida T."/>
            <person name="Sako Y."/>
        </authorList>
    </citation>
    <scope>NUCLEOTIDE SEQUENCE [LARGE SCALE GENOMIC DNA]</scope>
    <source>
        <strain evidence="3 4">YK1-12-2013</strain>
    </source>
</reference>
<feature type="domain" description="DAHP synthetase I/KDSA" evidence="2">
    <location>
        <begin position="24"/>
        <end position="264"/>
    </location>
</feature>
<name>A0A401HA27_AERPX</name>
<evidence type="ECO:0000256" key="1">
    <source>
        <dbReference type="ARBA" id="ARBA00022679"/>
    </source>
</evidence>
<evidence type="ECO:0000313" key="3">
    <source>
        <dbReference type="EMBL" id="GBF09257.1"/>
    </source>
</evidence>
<dbReference type="GO" id="GO:0016832">
    <property type="term" value="F:aldehyde-lyase activity"/>
    <property type="evidence" value="ECO:0007669"/>
    <property type="project" value="InterPro"/>
</dbReference>
<dbReference type="Pfam" id="PF00793">
    <property type="entry name" value="DAHP_synth_1"/>
    <property type="match status" value="1"/>
</dbReference>
<sequence length="273" mass="29342">MDAVAGFKGVKLALKGEERRETVVEVAGVRIGGGSKAVIAGPCSVESWEQVREAALAVKEAGAHMLRGGAFKPRTSPYSFQGLGVEGLKLLRRAGDEAGLPVVTEVLDPRHVETVSRYADMLQIGARNMQNFPLLREVGRSGKPVLLKRGFGNTVEELLAAAEYILLEGNWQVVLVERGIRTFEPSTRFTLDVAAVAVLKEATHLPVIVDPSHPAGRRSLVPALAKAGLAAGADGLIVEVHPNPEEALSDAKQQLTPGEFARLMGELRWHRLL</sequence>
<dbReference type="PANTHER" id="PTHR43018:SF2">
    <property type="entry name" value="PHOSPHO-2-DEHYDRO-3-DEOXYHEPTONATE ALDOLASE"/>
    <property type="match status" value="1"/>
</dbReference>
<dbReference type="InterPro" id="IPR052899">
    <property type="entry name" value="Class-I_DAHP_synthase"/>
</dbReference>
<dbReference type="Gene3D" id="3.20.20.70">
    <property type="entry name" value="Aldolase class I"/>
    <property type="match status" value="1"/>
</dbReference>
<dbReference type="NCBIfam" id="TIGR01361">
    <property type="entry name" value="DAHP_synth_Bsub"/>
    <property type="match status" value="1"/>
</dbReference>
<proteinExistence type="predicted"/>
<organism evidence="3 4">
    <name type="scientific">Aeropyrum pernix</name>
    <dbReference type="NCBI Taxonomy" id="56636"/>
    <lineage>
        <taxon>Archaea</taxon>
        <taxon>Thermoproteota</taxon>
        <taxon>Thermoprotei</taxon>
        <taxon>Desulfurococcales</taxon>
        <taxon>Desulfurococcaceae</taxon>
        <taxon>Aeropyrum</taxon>
    </lineage>
</organism>
<dbReference type="InterPro" id="IPR006218">
    <property type="entry name" value="DAHP1/KDSA"/>
</dbReference>
<gene>
    <name evidence="3" type="ORF">apy_09820</name>
</gene>
<dbReference type="EMBL" id="BDMD01000050">
    <property type="protein sequence ID" value="GBF09257.1"/>
    <property type="molecule type" value="Genomic_DNA"/>
</dbReference>
<dbReference type="NCBIfam" id="NF006421">
    <property type="entry name" value="PRK08673.1"/>
    <property type="match status" value="1"/>
</dbReference>
<dbReference type="GO" id="GO:0009073">
    <property type="term" value="P:aromatic amino acid family biosynthetic process"/>
    <property type="evidence" value="ECO:0007669"/>
    <property type="project" value="InterPro"/>
</dbReference>